<comment type="caution">
    <text evidence="5">The sequence shown here is derived from an EMBL/GenBank/DDBJ whole genome shotgun (WGS) entry which is preliminary data.</text>
</comment>
<evidence type="ECO:0000256" key="3">
    <source>
        <dbReference type="PROSITE-ProRule" id="PRU10141"/>
    </source>
</evidence>
<dbReference type="InterPro" id="IPR008271">
    <property type="entry name" value="Ser/Thr_kinase_AS"/>
</dbReference>
<dbReference type="InterPro" id="IPR017441">
    <property type="entry name" value="Protein_kinase_ATP_BS"/>
</dbReference>
<dbReference type="CDD" id="cd14008">
    <property type="entry name" value="STKc_LKB1_CaMKK"/>
    <property type="match status" value="1"/>
</dbReference>
<dbReference type="EMBL" id="BQMJ01000005">
    <property type="protein sequence ID" value="GJQ08880.1"/>
    <property type="molecule type" value="Genomic_DNA"/>
</dbReference>
<dbReference type="SMART" id="SM00220">
    <property type="entry name" value="S_TKc"/>
    <property type="match status" value="1"/>
</dbReference>
<dbReference type="PROSITE" id="PS50011">
    <property type="entry name" value="PROTEIN_KINASE_DOM"/>
    <property type="match status" value="1"/>
</dbReference>
<dbReference type="PANTHER" id="PTHR24346:SF77">
    <property type="entry name" value="SERINE THREONINE PROTEIN KINASE"/>
    <property type="match status" value="1"/>
</dbReference>
<name>A0A9C7PQY5_9RHOD</name>
<protein>
    <recommendedName>
        <fullName evidence="4">Protein kinase domain-containing protein</fullName>
    </recommendedName>
</protein>
<evidence type="ECO:0000259" key="4">
    <source>
        <dbReference type="PROSITE" id="PS50011"/>
    </source>
</evidence>
<dbReference type="Pfam" id="PF00069">
    <property type="entry name" value="Pkinase"/>
    <property type="match status" value="1"/>
</dbReference>
<evidence type="ECO:0000256" key="2">
    <source>
        <dbReference type="ARBA" id="ARBA00022840"/>
    </source>
</evidence>
<evidence type="ECO:0000313" key="5">
    <source>
        <dbReference type="EMBL" id="GJQ08880.1"/>
    </source>
</evidence>
<dbReference type="InterPro" id="IPR000719">
    <property type="entry name" value="Prot_kinase_dom"/>
</dbReference>
<dbReference type="GO" id="GO:0035556">
    <property type="term" value="P:intracellular signal transduction"/>
    <property type="evidence" value="ECO:0007669"/>
    <property type="project" value="TreeGrafter"/>
</dbReference>
<proteinExistence type="predicted"/>
<gene>
    <name evidence="5" type="ORF">GpartN1_g671.t1</name>
</gene>
<dbReference type="GO" id="GO:0005737">
    <property type="term" value="C:cytoplasm"/>
    <property type="evidence" value="ECO:0007669"/>
    <property type="project" value="TreeGrafter"/>
</dbReference>
<feature type="domain" description="Protein kinase" evidence="4">
    <location>
        <begin position="250"/>
        <end position="523"/>
    </location>
</feature>
<dbReference type="PROSITE" id="PS00108">
    <property type="entry name" value="PROTEIN_KINASE_ST"/>
    <property type="match status" value="1"/>
</dbReference>
<dbReference type="InterPro" id="IPR011009">
    <property type="entry name" value="Kinase-like_dom_sf"/>
</dbReference>
<dbReference type="GO" id="GO:0005524">
    <property type="term" value="F:ATP binding"/>
    <property type="evidence" value="ECO:0007669"/>
    <property type="project" value="UniProtKB-UniRule"/>
</dbReference>
<keyword evidence="2 3" id="KW-0067">ATP-binding</keyword>
<dbReference type="Proteomes" id="UP001061958">
    <property type="component" value="Unassembled WGS sequence"/>
</dbReference>
<evidence type="ECO:0000313" key="6">
    <source>
        <dbReference type="Proteomes" id="UP001061958"/>
    </source>
</evidence>
<dbReference type="Gene3D" id="1.10.510.10">
    <property type="entry name" value="Transferase(Phosphotransferase) domain 1"/>
    <property type="match status" value="1"/>
</dbReference>
<dbReference type="AlphaFoldDB" id="A0A9C7PQY5"/>
<reference evidence="5" key="2">
    <citation type="submission" date="2022-01" db="EMBL/GenBank/DDBJ databases">
        <authorList>
            <person name="Hirooka S."/>
            <person name="Miyagishima S.Y."/>
        </authorList>
    </citation>
    <scope>NUCLEOTIDE SEQUENCE</scope>
    <source>
        <strain evidence="5">NBRC 102759</strain>
    </source>
</reference>
<organism evidence="5 6">
    <name type="scientific">Galdieria partita</name>
    <dbReference type="NCBI Taxonomy" id="83374"/>
    <lineage>
        <taxon>Eukaryota</taxon>
        <taxon>Rhodophyta</taxon>
        <taxon>Bangiophyceae</taxon>
        <taxon>Galdieriales</taxon>
        <taxon>Galdieriaceae</taxon>
        <taxon>Galdieria</taxon>
    </lineage>
</organism>
<reference evidence="5" key="1">
    <citation type="journal article" date="2022" name="Proc. Natl. Acad. Sci. U.S.A.">
        <title>Life cycle and functional genomics of the unicellular red alga Galdieria for elucidating algal and plant evolution and industrial use.</title>
        <authorList>
            <person name="Hirooka S."/>
            <person name="Itabashi T."/>
            <person name="Ichinose T.M."/>
            <person name="Onuma R."/>
            <person name="Fujiwara T."/>
            <person name="Yamashita S."/>
            <person name="Jong L.W."/>
            <person name="Tomita R."/>
            <person name="Iwane A.H."/>
            <person name="Miyagishima S.Y."/>
        </authorList>
    </citation>
    <scope>NUCLEOTIDE SEQUENCE</scope>
    <source>
        <strain evidence="5">NBRC 102759</strain>
    </source>
</reference>
<accession>A0A9C7PQY5</accession>
<dbReference type="GO" id="GO:0004674">
    <property type="term" value="F:protein serine/threonine kinase activity"/>
    <property type="evidence" value="ECO:0007669"/>
    <property type="project" value="TreeGrafter"/>
</dbReference>
<dbReference type="PROSITE" id="PS00107">
    <property type="entry name" value="PROTEIN_KINASE_ATP"/>
    <property type="match status" value="1"/>
</dbReference>
<feature type="binding site" evidence="3">
    <location>
        <position position="280"/>
    </location>
    <ligand>
        <name>ATP</name>
        <dbReference type="ChEBI" id="CHEBI:30616"/>
    </ligand>
</feature>
<sequence>MQSCPSLTKEETLETRLDKVDDIEPPDYEVSSVRRKKFQSYLEQSICLSNSEEPSKVCQSELDFEEKNTFSILSSLFHQLSFSGKASDFQATSDNATSSVEQLRENFAVRISTLEKMAAFLYGFDVSWKYRIIWKKRAKLLLGEDVENLLLESLSGYKSVVREIPFCNICYFEHKQNYVSFVLKGGEKISLQFMKTEDSSYCYHSLGSLLSKKSASEDFKKDHVNNFSEWLDGSWKNKPLLQKRVLNHDIILLQKIGQGTFGKVKLSFSIRRRKFVAVKKIYKQKLLSSYQTKTGVKKLLTECKVMMKLRHPNILRLYELYDDPKLNCFYLVMEYACRGPIMRLRDNGNVMPLKEDVLRRIMFQVVQALCYIHSQGITHNDLKPDNILICNNFAVKIGDFGESNYFSESEYDNDWPTRLQGTPAMCAPELCLTSDECPSTNFRYRFAPDVWSLGATTFFLATGRIPFEGQNLFEMYEFICVKPLIFPQSPRLSSSLQSFIRRAMTKDPPARPTIFELQEHPWLQTSASHDKIR</sequence>
<dbReference type="PANTHER" id="PTHR24346">
    <property type="entry name" value="MAP/MICROTUBULE AFFINITY-REGULATING KINASE"/>
    <property type="match status" value="1"/>
</dbReference>
<dbReference type="SUPFAM" id="SSF56112">
    <property type="entry name" value="Protein kinase-like (PK-like)"/>
    <property type="match status" value="1"/>
</dbReference>
<keyword evidence="1 3" id="KW-0547">Nucleotide-binding</keyword>
<evidence type="ECO:0000256" key="1">
    <source>
        <dbReference type="ARBA" id="ARBA00022741"/>
    </source>
</evidence>
<keyword evidence="6" id="KW-1185">Reference proteome</keyword>
<dbReference type="OrthoDB" id="3215at2759"/>